<protein>
    <submittedName>
        <fullName evidence="2">Ultraviolet light resistance protein A</fullName>
    </submittedName>
</protein>
<accession>A0A917UZT1</accession>
<dbReference type="CDD" id="cd06529">
    <property type="entry name" value="S24_LexA-like"/>
    <property type="match status" value="1"/>
</dbReference>
<dbReference type="Pfam" id="PF00717">
    <property type="entry name" value="Peptidase_S24"/>
    <property type="match status" value="1"/>
</dbReference>
<dbReference type="SUPFAM" id="SSF51306">
    <property type="entry name" value="LexA/Signal peptidase"/>
    <property type="match status" value="1"/>
</dbReference>
<evidence type="ECO:0000259" key="1">
    <source>
        <dbReference type="Pfam" id="PF00717"/>
    </source>
</evidence>
<proteinExistence type="predicted"/>
<reference evidence="2" key="1">
    <citation type="journal article" date="2014" name="Int. J. Syst. Evol. Microbiol.">
        <title>Complete genome sequence of Corynebacterium casei LMG S-19264T (=DSM 44701T), isolated from a smear-ripened cheese.</title>
        <authorList>
            <consortium name="US DOE Joint Genome Institute (JGI-PGF)"/>
            <person name="Walter F."/>
            <person name="Albersmeier A."/>
            <person name="Kalinowski J."/>
            <person name="Ruckert C."/>
        </authorList>
    </citation>
    <scope>NUCLEOTIDE SEQUENCE</scope>
    <source>
        <strain evidence="2">JCM 30078</strain>
    </source>
</reference>
<dbReference type="RefSeq" id="WP_188984071.1">
    <property type="nucleotide sequence ID" value="NZ_BMPO01000007.1"/>
</dbReference>
<dbReference type="PANTHER" id="PTHR33516">
    <property type="entry name" value="LEXA REPRESSOR"/>
    <property type="match status" value="1"/>
</dbReference>
<dbReference type="AlphaFoldDB" id="A0A917UZT1"/>
<reference evidence="2" key="2">
    <citation type="submission" date="2020-09" db="EMBL/GenBank/DDBJ databases">
        <authorList>
            <person name="Sun Q."/>
            <person name="Ohkuma M."/>
        </authorList>
    </citation>
    <scope>NUCLEOTIDE SEQUENCE</scope>
    <source>
        <strain evidence="2">JCM 30078</strain>
    </source>
</reference>
<dbReference type="InterPro" id="IPR050077">
    <property type="entry name" value="LexA_repressor"/>
</dbReference>
<organism evidence="2 3">
    <name type="scientific">Pseudomonas matsuisoli</name>
    <dbReference type="NCBI Taxonomy" id="1515666"/>
    <lineage>
        <taxon>Bacteria</taxon>
        <taxon>Pseudomonadati</taxon>
        <taxon>Pseudomonadota</taxon>
        <taxon>Gammaproteobacteria</taxon>
        <taxon>Pseudomonadales</taxon>
        <taxon>Pseudomonadaceae</taxon>
        <taxon>Pseudomonas</taxon>
    </lineage>
</organism>
<evidence type="ECO:0000313" key="2">
    <source>
        <dbReference type="EMBL" id="GGK02253.1"/>
    </source>
</evidence>
<dbReference type="Gene3D" id="2.10.109.10">
    <property type="entry name" value="Umud Fragment, subunit A"/>
    <property type="match status" value="1"/>
</dbReference>
<dbReference type="InterPro" id="IPR039418">
    <property type="entry name" value="LexA-like"/>
</dbReference>
<keyword evidence="3" id="KW-1185">Reference proteome</keyword>
<name>A0A917UZT1_9PSED</name>
<evidence type="ECO:0000313" key="3">
    <source>
        <dbReference type="Proteomes" id="UP000635983"/>
    </source>
</evidence>
<gene>
    <name evidence="2" type="primary">rulA</name>
    <name evidence="2" type="ORF">GCM10009304_30040</name>
</gene>
<dbReference type="PANTHER" id="PTHR33516:SF2">
    <property type="entry name" value="LEXA REPRESSOR-RELATED"/>
    <property type="match status" value="1"/>
</dbReference>
<dbReference type="InterPro" id="IPR036286">
    <property type="entry name" value="LexA/Signal_pep-like_sf"/>
</dbReference>
<dbReference type="InterPro" id="IPR015927">
    <property type="entry name" value="Peptidase_S24_S26A/B/C"/>
</dbReference>
<dbReference type="EMBL" id="BMPO01000007">
    <property type="protein sequence ID" value="GGK02253.1"/>
    <property type="molecule type" value="Genomic_DNA"/>
</dbReference>
<sequence>MARVTAIYDHVPGTSSVPIYSYRVPAGFPSPAQDHIEGPISLDELMNLRAPHTFYARCGGESLTGIGIFEGDLMVVDRSIEPSTGSVAIVSVNGDPIVKIFTKRKDGQIVLESANERFPPRYILEGDELAIWGVVEYSVRFHGKA</sequence>
<comment type="caution">
    <text evidence="2">The sequence shown here is derived from an EMBL/GenBank/DDBJ whole genome shotgun (WGS) entry which is preliminary data.</text>
</comment>
<feature type="domain" description="Peptidase S24/S26A/S26B/S26C" evidence="1">
    <location>
        <begin position="18"/>
        <end position="135"/>
    </location>
</feature>
<dbReference type="Proteomes" id="UP000635983">
    <property type="component" value="Unassembled WGS sequence"/>
</dbReference>